<accession>A0A6P1DTX3</accession>
<dbReference type="PROSITE" id="PS51192">
    <property type="entry name" value="HELICASE_ATP_BIND_1"/>
    <property type="match status" value="1"/>
</dbReference>
<feature type="domain" description="Helicase ATP-binding" evidence="3">
    <location>
        <begin position="49"/>
        <end position="228"/>
    </location>
</feature>
<protein>
    <submittedName>
        <fullName evidence="5">DEAD/DEAH box helicase</fullName>
    </submittedName>
</protein>
<dbReference type="SMART" id="SM00487">
    <property type="entry name" value="DEXDc"/>
    <property type="match status" value="1"/>
</dbReference>
<keyword evidence="5" id="KW-0378">Hydrolase</keyword>
<gene>
    <name evidence="5" type="ORF">G3480_08830</name>
</gene>
<dbReference type="Gene3D" id="3.40.50.300">
    <property type="entry name" value="P-loop containing nucleotide triphosphate hydrolases"/>
    <property type="match status" value="2"/>
</dbReference>
<reference evidence="6" key="1">
    <citation type="journal article" date="2020" name="Microbiol. Resour. Announc.">
        <title>Draft Genome Sequences of Thiorhodococcus mannitoliphagus and Thiorhodococcus minor, Purple Sulfur Photosynthetic Bacteria in the Gammaproteobacterial Family Chromatiaceae.</title>
        <authorList>
            <person name="Aviles F.A."/>
            <person name="Meyer T.E."/>
            <person name="Kyndt J.A."/>
        </authorList>
    </citation>
    <scope>NUCLEOTIDE SEQUENCE [LARGE SCALE GENOMIC DNA]</scope>
    <source>
        <strain evidence="6">DSM 18266</strain>
    </source>
</reference>
<dbReference type="SUPFAM" id="SSF52540">
    <property type="entry name" value="P-loop containing nucleoside triphosphate hydrolases"/>
    <property type="match status" value="1"/>
</dbReference>
<evidence type="ECO:0000313" key="5">
    <source>
        <dbReference type="EMBL" id="NEX20411.1"/>
    </source>
</evidence>
<evidence type="ECO:0000313" key="6">
    <source>
        <dbReference type="Proteomes" id="UP000471640"/>
    </source>
</evidence>
<dbReference type="PROSITE" id="PS51194">
    <property type="entry name" value="HELICASE_CTER"/>
    <property type="match status" value="1"/>
</dbReference>
<comment type="caution">
    <text evidence="5">The sequence shown here is derived from an EMBL/GenBank/DDBJ whole genome shotgun (WGS) entry which is preliminary data.</text>
</comment>
<organism evidence="5 6">
    <name type="scientific">Thiorhodococcus mannitoliphagus</name>
    <dbReference type="NCBI Taxonomy" id="329406"/>
    <lineage>
        <taxon>Bacteria</taxon>
        <taxon>Pseudomonadati</taxon>
        <taxon>Pseudomonadota</taxon>
        <taxon>Gammaproteobacteria</taxon>
        <taxon>Chromatiales</taxon>
        <taxon>Chromatiaceae</taxon>
        <taxon>Thiorhodococcus</taxon>
    </lineage>
</organism>
<dbReference type="EMBL" id="JAAIJR010000028">
    <property type="protein sequence ID" value="NEX20411.1"/>
    <property type="molecule type" value="Genomic_DNA"/>
</dbReference>
<dbReference type="InterPro" id="IPR014001">
    <property type="entry name" value="Helicase_ATP-bd"/>
</dbReference>
<dbReference type="InterPro" id="IPR001650">
    <property type="entry name" value="Helicase_C-like"/>
</dbReference>
<keyword evidence="2" id="KW-0067">ATP-binding</keyword>
<sequence>MVGFSREKPPFEKGGLGGFAFERLHPALQHHIVNSLGWRSLRPLQAASIPPILSGEHAILLAPTAGGKTEAAVFPVLSRMLTEPWNGLSVLYICPIKALLNNLEPRLAQDAGLVGRRVALWHGDVSPARKAKLVTDPPDILLTTPESLEVTLISRRIDHWRLFAELRCVIIDEVHAFAGDDRGWHLLYLLERLSRIAGRELQRLGLSATVGNPAQLCDWLAGGLVQPRRVINPPTDAGPAPEVELDWVGNLRNAALVISRLHRGEKRLVFCDSRARVEELAIELRALGVYTFVSHSCLSLDERQAAEAAFSQGQDCVIVATSTLELGIDVGDLDRMIQIDAPSRVSSFLQRIGRTGRRTGTPRNCLFLITKEEAFLPAAALLQLWSEGYVEPIEPPPLPMHLFAQQIMGLALQESGITAADWPAWLGRRPGLEAVELGMLEQILDFMHQTEILHADQGLFGIGQSGERQFGAKHFMELFSVFVSPPSIKVFHGRQEIGEVHQSTFIVKEEGAAVLSLGGRSWATKYVDWPRRKAYVEPTELRGRSQWLSAGQPLHFALCQAVARVLAREDPPAAFSRRAAEHMEGLREVFDWVEPDKTFLIAYEPDSLAWWTFAGRLVNAAIADALSGEASKVIADNLAISFSGAVDLESLKRAIGEKVLGDAAEIRLPLDEDFIAELKFGECLPEALRVMEITERYACSTAVAVLRGQPLEMLWMRAPARSCCGAKRKE</sequence>
<evidence type="ECO:0000256" key="1">
    <source>
        <dbReference type="ARBA" id="ARBA00022741"/>
    </source>
</evidence>
<name>A0A6P1DTX3_9GAMM</name>
<dbReference type="Pfam" id="PF00270">
    <property type="entry name" value="DEAD"/>
    <property type="match status" value="1"/>
</dbReference>
<dbReference type="InterPro" id="IPR052511">
    <property type="entry name" value="ATP-dep_Helicase"/>
</dbReference>
<reference evidence="5 6" key="2">
    <citation type="submission" date="2020-02" db="EMBL/GenBank/DDBJ databases">
        <title>Genome sequences of Thiorhodococcus mannitoliphagus and Thiorhodococcus minor, purple sulfur photosynthetic bacteria in the gammaproteobacterial family, Chromatiaceae.</title>
        <authorList>
            <person name="Aviles F.A."/>
            <person name="Meyer T.E."/>
            <person name="Kyndt J.A."/>
        </authorList>
    </citation>
    <scope>NUCLEOTIDE SEQUENCE [LARGE SCALE GENOMIC DNA]</scope>
    <source>
        <strain evidence="5 6">DSM 18266</strain>
    </source>
</reference>
<dbReference type="InterPro" id="IPR027417">
    <property type="entry name" value="P-loop_NTPase"/>
</dbReference>
<proteinExistence type="predicted"/>
<dbReference type="GO" id="GO:0003677">
    <property type="term" value="F:DNA binding"/>
    <property type="evidence" value="ECO:0007669"/>
    <property type="project" value="TreeGrafter"/>
</dbReference>
<dbReference type="Proteomes" id="UP000471640">
    <property type="component" value="Unassembled WGS sequence"/>
</dbReference>
<dbReference type="CDD" id="cd17922">
    <property type="entry name" value="DEXHc_LHR-like"/>
    <property type="match status" value="1"/>
</dbReference>
<dbReference type="GO" id="GO:0005524">
    <property type="term" value="F:ATP binding"/>
    <property type="evidence" value="ECO:0007669"/>
    <property type="project" value="UniProtKB-KW"/>
</dbReference>
<dbReference type="Pfam" id="PF00271">
    <property type="entry name" value="Helicase_C"/>
    <property type="match status" value="1"/>
</dbReference>
<dbReference type="GO" id="GO:0016887">
    <property type="term" value="F:ATP hydrolysis activity"/>
    <property type="evidence" value="ECO:0007669"/>
    <property type="project" value="TreeGrafter"/>
</dbReference>
<evidence type="ECO:0000259" key="4">
    <source>
        <dbReference type="PROSITE" id="PS51194"/>
    </source>
</evidence>
<keyword evidence="6" id="KW-1185">Reference proteome</keyword>
<keyword evidence="1" id="KW-0547">Nucleotide-binding</keyword>
<dbReference type="PANTHER" id="PTHR47962">
    <property type="entry name" value="ATP-DEPENDENT HELICASE LHR-RELATED-RELATED"/>
    <property type="match status" value="1"/>
</dbReference>
<dbReference type="GO" id="GO:0004386">
    <property type="term" value="F:helicase activity"/>
    <property type="evidence" value="ECO:0007669"/>
    <property type="project" value="UniProtKB-KW"/>
</dbReference>
<evidence type="ECO:0000259" key="3">
    <source>
        <dbReference type="PROSITE" id="PS51192"/>
    </source>
</evidence>
<dbReference type="SMART" id="SM00490">
    <property type="entry name" value="HELICc"/>
    <property type="match status" value="1"/>
</dbReference>
<evidence type="ECO:0000256" key="2">
    <source>
        <dbReference type="ARBA" id="ARBA00022840"/>
    </source>
</evidence>
<dbReference type="InterPro" id="IPR011545">
    <property type="entry name" value="DEAD/DEAH_box_helicase_dom"/>
</dbReference>
<dbReference type="PANTHER" id="PTHR47962:SF5">
    <property type="entry name" value="ATP-DEPENDENT HELICASE LHR-RELATED"/>
    <property type="match status" value="1"/>
</dbReference>
<dbReference type="AlphaFoldDB" id="A0A6P1DTX3"/>
<keyword evidence="5" id="KW-0347">Helicase</keyword>
<feature type="domain" description="Helicase C-terminal" evidence="4">
    <location>
        <begin position="250"/>
        <end position="404"/>
    </location>
</feature>